<dbReference type="EMBL" id="LLZU01000005">
    <property type="protein sequence ID" value="KRV50706.1"/>
    <property type="molecule type" value="Genomic_DNA"/>
</dbReference>
<dbReference type="AlphaFoldDB" id="A0A0T6LXW4"/>
<comment type="caution">
    <text evidence="2">The sequence shown here is derived from an EMBL/GenBank/DDBJ whole genome shotgun (WGS) entry which is preliminary data.</text>
</comment>
<evidence type="ECO:0000313" key="2">
    <source>
        <dbReference type="EMBL" id="KRV50706.1"/>
    </source>
</evidence>
<dbReference type="eggNOG" id="ENOG50322HQ">
    <property type="taxonomic scope" value="Bacteria"/>
</dbReference>
<name>A0A0T6LXW4_WENVI</name>
<protein>
    <submittedName>
        <fullName evidence="2">Uncharacterized protein</fullName>
    </submittedName>
</protein>
<evidence type="ECO:0000313" key="3">
    <source>
        <dbReference type="Proteomes" id="UP000050867"/>
    </source>
</evidence>
<organism evidence="2 3">
    <name type="scientific">Wenjunlia vitaminophila</name>
    <name type="common">Streptomyces vitaminophilus</name>
    <dbReference type="NCBI Taxonomy" id="76728"/>
    <lineage>
        <taxon>Bacteria</taxon>
        <taxon>Bacillati</taxon>
        <taxon>Actinomycetota</taxon>
        <taxon>Actinomycetes</taxon>
        <taxon>Kitasatosporales</taxon>
        <taxon>Streptomycetaceae</taxon>
        <taxon>Wenjunlia</taxon>
    </lineage>
</organism>
<dbReference type="Proteomes" id="UP000050867">
    <property type="component" value="Unassembled WGS sequence"/>
</dbReference>
<accession>A0A0T6LXW4</accession>
<sequence>MAYADPMDAGAAGAAALMAVLNDAVRDFRAYGYEQYLAHRDFVRPRFEGLIPAATSPTVAVGVAYELRYDPPGVQPREAEMYLTLRLCDDAFVVAGDASFDDPQPDDFAGVTQRYLLELPEVRMTDLGECVAMIRRYTARMCAYTSFLDDVGVPRAS</sequence>
<evidence type="ECO:0000313" key="1">
    <source>
        <dbReference type="EMBL" id="KRV50645.1"/>
    </source>
</evidence>
<dbReference type="STRING" id="76728.AQ490_16480"/>
<keyword evidence="3" id="KW-1185">Reference proteome</keyword>
<reference evidence="2 3" key="1">
    <citation type="submission" date="2015-10" db="EMBL/GenBank/DDBJ databases">
        <title>Draft genome sequence of pyrrolomycin-producing Streptomyces vitaminophilus.</title>
        <authorList>
            <person name="Graham D.E."/>
            <person name="Mahan K.M."/>
            <person name="Klingeman D.M."/>
            <person name="Hettich R.L."/>
            <person name="Parry R.J."/>
        </authorList>
    </citation>
    <scope>NUCLEOTIDE SEQUENCE [LARGE SCALE GENOMIC DNA]</scope>
    <source>
        <strain evidence="2 3">ATCC 31673</strain>
    </source>
</reference>
<proteinExistence type="predicted"/>
<dbReference type="EMBL" id="LLZU01000005">
    <property type="protein sequence ID" value="KRV50645.1"/>
    <property type="molecule type" value="Genomic_DNA"/>
</dbReference>
<gene>
    <name evidence="1" type="ORF">AQ490_16480</name>
    <name evidence="2" type="ORF">AQ490_16835</name>
</gene>